<evidence type="ECO:0000313" key="7">
    <source>
        <dbReference type="EMBL" id="VEG75843.1"/>
    </source>
</evidence>
<protein>
    <submittedName>
        <fullName evidence="7">RDD family</fullName>
    </submittedName>
</protein>
<dbReference type="InterPro" id="IPR010432">
    <property type="entry name" value="RDD"/>
</dbReference>
<keyword evidence="2 5" id="KW-0812">Transmembrane</keyword>
<evidence type="ECO:0000256" key="3">
    <source>
        <dbReference type="ARBA" id="ARBA00022989"/>
    </source>
</evidence>
<feature type="transmembrane region" description="Helical" evidence="5">
    <location>
        <begin position="58"/>
        <end position="77"/>
    </location>
</feature>
<reference evidence="7 8" key="1">
    <citation type="submission" date="2018-12" db="EMBL/GenBank/DDBJ databases">
        <authorList>
            <consortium name="Pathogen Informatics"/>
        </authorList>
    </citation>
    <scope>NUCLEOTIDE SEQUENCE [LARGE SCALE GENOMIC DNA]</scope>
    <source>
        <strain evidence="7 8">NCTC11923</strain>
    </source>
</reference>
<evidence type="ECO:0000313" key="8">
    <source>
        <dbReference type="Proteomes" id="UP000276899"/>
    </source>
</evidence>
<feature type="transmembrane region" description="Helical" evidence="5">
    <location>
        <begin position="27"/>
        <end position="46"/>
    </location>
</feature>
<accession>A0A3S4TE36</accession>
<dbReference type="GO" id="GO:0016020">
    <property type="term" value="C:membrane"/>
    <property type="evidence" value="ECO:0007669"/>
    <property type="project" value="UniProtKB-SubCell"/>
</dbReference>
<evidence type="ECO:0000256" key="4">
    <source>
        <dbReference type="ARBA" id="ARBA00023136"/>
    </source>
</evidence>
<dbReference type="Pfam" id="PF06271">
    <property type="entry name" value="RDD"/>
    <property type="match status" value="1"/>
</dbReference>
<name>A0A3S4TE36_9ACTO</name>
<dbReference type="EMBL" id="LR134363">
    <property type="protein sequence ID" value="VEG75843.1"/>
    <property type="molecule type" value="Genomic_DNA"/>
</dbReference>
<evidence type="ECO:0000256" key="1">
    <source>
        <dbReference type="ARBA" id="ARBA00004141"/>
    </source>
</evidence>
<dbReference type="KEGG" id="asla:NCTC11923_02521"/>
<organism evidence="7 8">
    <name type="scientific">Actinomyces slackii</name>
    <dbReference type="NCBI Taxonomy" id="52774"/>
    <lineage>
        <taxon>Bacteria</taxon>
        <taxon>Bacillati</taxon>
        <taxon>Actinomycetota</taxon>
        <taxon>Actinomycetes</taxon>
        <taxon>Actinomycetales</taxon>
        <taxon>Actinomycetaceae</taxon>
        <taxon>Actinomyces</taxon>
    </lineage>
</organism>
<evidence type="ECO:0000256" key="2">
    <source>
        <dbReference type="ARBA" id="ARBA00022692"/>
    </source>
</evidence>
<gene>
    <name evidence="7" type="ORF">NCTC11923_02521</name>
</gene>
<keyword evidence="8" id="KW-1185">Reference proteome</keyword>
<feature type="transmembrane region" description="Helical" evidence="5">
    <location>
        <begin position="109"/>
        <end position="130"/>
    </location>
</feature>
<sequence length="263" mass="28612">MITGEAVALDVVPATVASRLLSGIIDYSIYGTGLYLAGITAMVVGIRLGLNDAEGATLMALCALAWFLLIPLAVEYFSKGRSAGRLVTGTRVVRDDGGTVNLRHCLVRVLVGLVEIWIISPALALLVCAVTKRGKRLGDLLAGTYVVRIRHGAARSIPLIMPPELAAWAKESDLRRMPGALSLHVRTFLQRTSSMAPVHRQRLGAELASYMAEYVSPPPPAGTHPERFLAAVMVERRNRELLLELRDRQLEDAVRAESTRIRA</sequence>
<evidence type="ECO:0000256" key="5">
    <source>
        <dbReference type="SAM" id="Phobius"/>
    </source>
</evidence>
<dbReference type="PANTHER" id="PTHR38480">
    <property type="entry name" value="SLR0254 PROTEIN"/>
    <property type="match status" value="1"/>
</dbReference>
<dbReference type="Proteomes" id="UP000276899">
    <property type="component" value="Chromosome"/>
</dbReference>
<dbReference type="STRING" id="1278298.GCA_000428685_00939"/>
<comment type="subcellular location">
    <subcellularLocation>
        <location evidence="1">Membrane</location>
        <topology evidence="1">Multi-pass membrane protein</topology>
    </subcellularLocation>
</comment>
<proteinExistence type="predicted"/>
<dbReference type="PANTHER" id="PTHR38480:SF1">
    <property type="entry name" value="SLR0254 PROTEIN"/>
    <property type="match status" value="1"/>
</dbReference>
<keyword evidence="3 5" id="KW-1133">Transmembrane helix</keyword>
<dbReference type="AlphaFoldDB" id="A0A3S4TE36"/>
<keyword evidence="4 5" id="KW-0472">Membrane</keyword>
<feature type="domain" description="RDD" evidence="6">
    <location>
        <begin position="14"/>
        <end position="143"/>
    </location>
</feature>
<evidence type="ECO:0000259" key="6">
    <source>
        <dbReference type="Pfam" id="PF06271"/>
    </source>
</evidence>